<dbReference type="GeneID" id="57970970"/>
<evidence type="ECO:0000313" key="3">
    <source>
        <dbReference type="Proteomes" id="UP001203136"/>
    </source>
</evidence>
<dbReference type="Proteomes" id="UP001300871">
    <property type="component" value="Unassembled WGS sequence"/>
</dbReference>
<comment type="caution">
    <text evidence="1">The sequence shown here is derived from an EMBL/GenBank/DDBJ whole genome shotgun (WGS) entry which is preliminary data.</text>
</comment>
<proteinExistence type="predicted"/>
<evidence type="ECO:0000313" key="2">
    <source>
        <dbReference type="EMBL" id="MDB1999632.1"/>
    </source>
</evidence>
<evidence type="ECO:0000313" key="1">
    <source>
        <dbReference type="EMBL" id="MCK0085922.1"/>
    </source>
</evidence>
<gene>
    <name evidence="1" type="ORF">K5I21_08605</name>
    <name evidence="2" type="ORF">PM006_05415</name>
</gene>
<reference evidence="1" key="1">
    <citation type="journal article" date="2022" name="Cell Host Microbe">
        <title>Colonization of the live biotherapeutic product VE303 and modulation of the microbiota and metabolites in healthy volunteers.</title>
        <authorList>
            <person name="Dsouza M."/>
            <person name="Menon R."/>
            <person name="Crossette E."/>
            <person name="Bhattarai S.K."/>
            <person name="Schneider J."/>
            <person name="Kim Y.G."/>
            <person name="Reddy S."/>
            <person name="Caballero S."/>
            <person name="Felix C."/>
            <person name="Cornacchione L."/>
            <person name="Hendrickson J."/>
            <person name="Watson A.R."/>
            <person name="Minot S.S."/>
            <person name="Greenfield N."/>
            <person name="Schopf L."/>
            <person name="Szabady R."/>
            <person name="Patarroyo J."/>
            <person name="Smith W."/>
            <person name="Harrison P."/>
            <person name="Kuijper E.J."/>
            <person name="Kelly C.P."/>
            <person name="Olle B."/>
            <person name="Bobilev D."/>
            <person name="Silber J.L."/>
            <person name="Bucci V."/>
            <person name="Roberts B."/>
            <person name="Faith J."/>
            <person name="Norman J.M."/>
        </authorList>
    </citation>
    <scope>NUCLEOTIDE SEQUENCE</scope>
    <source>
        <strain evidence="1">VE303-04</strain>
    </source>
</reference>
<accession>A0AAW5F216</accession>
<dbReference type="RefSeq" id="WP_003507021.1">
    <property type="nucleotide sequence ID" value="NZ_BAABZD010000004.1"/>
</dbReference>
<name>A0AAW5F216_CLOSY</name>
<dbReference type="AlphaFoldDB" id="A0AAW5F216"/>
<reference evidence="2" key="2">
    <citation type="submission" date="2023-01" db="EMBL/GenBank/DDBJ databases">
        <title>Human gut microbiome strain richness.</title>
        <authorList>
            <person name="Chen-Liaw A."/>
        </authorList>
    </citation>
    <scope>NUCLEOTIDE SEQUENCE</scope>
    <source>
        <strain evidence="2">B1_m1001713B170214d0_201011</strain>
    </source>
</reference>
<dbReference type="SMR" id="A0AAW5F216"/>
<organism evidence="1 3">
    <name type="scientific">Clostridium symbiosum</name>
    <name type="common">Bacteroides symbiosus</name>
    <dbReference type="NCBI Taxonomy" id="1512"/>
    <lineage>
        <taxon>Bacteria</taxon>
        <taxon>Bacillati</taxon>
        <taxon>Bacillota</taxon>
        <taxon>Clostridia</taxon>
        <taxon>Lachnospirales</taxon>
        <taxon>Lachnospiraceae</taxon>
        <taxon>Otoolea</taxon>
    </lineage>
</organism>
<sequence>MSRIEQIITEIEDYIDSCKYQPLSNAKILVNKEEIEELLVELRLRIPEEIKKYQKIISNQDAILQEARSQADAMVAEATAQTNELVNEHEIMQRAYSEANSIIEQANAQAQAIVDSAVIEANNIRQSSVQYTDDMLRSLQTIIKHSMEGAQGRFDGFMNSMQSSYDIVSSNRNELAGSVVTELEDNGEAAATEMTAE</sequence>
<dbReference type="Proteomes" id="UP001203136">
    <property type="component" value="Unassembled WGS sequence"/>
</dbReference>
<dbReference type="EMBL" id="JAQLGM010000009">
    <property type="protein sequence ID" value="MDB1999632.1"/>
    <property type="molecule type" value="Genomic_DNA"/>
</dbReference>
<protein>
    <submittedName>
        <fullName evidence="1">Vacuolar family H+-ATPase subunit H</fullName>
    </submittedName>
</protein>
<dbReference type="EMBL" id="JAINVB010000001">
    <property type="protein sequence ID" value="MCK0085922.1"/>
    <property type="molecule type" value="Genomic_DNA"/>
</dbReference>